<organism evidence="2 3">
    <name type="scientific">Trichodelitschia bisporula</name>
    <dbReference type="NCBI Taxonomy" id="703511"/>
    <lineage>
        <taxon>Eukaryota</taxon>
        <taxon>Fungi</taxon>
        <taxon>Dikarya</taxon>
        <taxon>Ascomycota</taxon>
        <taxon>Pezizomycotina</taxon>
        <taxon>Dothideomycetes</taxon>
        <taxon>Dothideomycetes incertae sedis</taxon>
        <taxon>Phaeotrichales</taxon>
        <taxon>Phaeotrichaceae</taxon>
        <taxon>Trichodelitschia</taxon>
    </lineage>
</organism>
<dbReference type="EMBL" id="ML996689">
    <property type="protein sequence ID" value="KAF2403887.1"/>
    <property type="molecule type" value="Genomic_DNA"/>
</dbReference>
<dbReference type="PANTHER" id="PTHR43861:SF1">
    <property type="entry name" value="TRANS-ACONITATE 2-METHYLTRANSFERASE"/>
    <property type="match status" value="1"/>
</dbReference>
<dbReference type="CDD" id="cd02440">
    <property type="entry name" value="AdoMet_MTases"/>
    <property type="match status" value="1"/>
</dbReference>
<evidence type="ECO:0000259" key="1">
    <source>
        <dbReference type="Pfam" id="PF13847"/>
    </source>
</evidence>
<reference evidence="2" key="1">
    <citation type="journal article" date="2020" name="Stud. Mycol.">
        <title>101 Dothideomycetes genomes: a test case for predicting lifestyles and emergence of pathogens.</title>
        <authorList>
            <person name="Haridas S."/>
            <person name="Albert R."/>
            <person name="Binder M."/>
            <person name="Bloem J."/>
            <person name="Labutti K."/>
            <person name="Salamov A."/>
            <person name="Andreopoulos B."/>
            <person name="Baker S."/>
            <person name="Barry K."/>
            <person name="Bills G."/>
            <person name="Bluhm B."/>
            <person name="Cannon C."/>
            <person name="Castanera R."/>
            <person name="Culley D."/>
            <person name="Daum C."/>
            <person name="Ezra D."/>
            <person name="Gonzalez J."/>
            <person name="Henrissat B."/>
            <person name="Kuo A."/>
            <person name="Liang C."/>
            <person name="Lipzen A."/>
            <person name="Lutzoni F."/>
            <person name="Magnuson J."/>
            <person name="Mondo S."/>
            <person name="Nolan M."/>
            <person name="Ohm R."/>
            <person name="Pangilinan J."/>
            <person name="Park H.-J."/>
            <person name="Ramirez L."/>
            <person name="Alfaro M."/>
            <person name="Sun H."/>
            <person name="Tritt A."/>
            <person name="Yoshinaga Y."/>
            <person name="Zwiers L.-H."/>
            <person name="Turgeon B."/>
            <person name="Goodwin S."/>
            <person name="Spatafora J."/>
            <person name="Crous P."/>
            <person name="Grigoriev I."/>
        </authorList>
    </citation>
    <scope>NUCLEOTIDE SEQUENCE</scope>
    <source>
        <strain evidence="2">CBS 262.69</strain>
    </source>
</reference>
<dbReference type="PANTHER" id="PTHR43861">
    <property type="entry name" value="TRANS-ACONITATE 2-METHYLTRANSFERASE-RELATED"/>
    <property type="match status" value="1"/>
</dbReference>
<dbReference type="Pfam" id="PF13847">
    <property type="entry name" value="Methyltransf_31"/>
    <property type="match status" value="1"/>
</dbReference>
<dbReference type="Proteomes" id="UP000799640">
    <property type="component" value="Unassembled WGS sequence"/>
</dbReference>
<sequence>MASEQPSKDHWSPQAYTAAASFVPQLTTTVVKYLDPKPGDTILDLGCGDGVLTSQLATAVAPEGRVFGVDASESMISGAASKYATSNLSFQQQDVTAFSPSAREQLLDGSWDKVFSNAALHWILRKRETRTDVVRAAYEALKPGGVFVFELGGHGNVADVRVGLTAALVMQGVSVEEAREVSPWFFPSEEGMRGLLEGVGFAIERLELEYRPTRMTEKEDGGTGLEGWVRLMAAVYVERAREKERYVRDVLALMEEVVTREGDGSQWLGYVRLRGVARKA</sequence>
<keyword evidence="2" id="KW-0808">Transferase</keyword>
<dbReference type="InterPro" id="IPR025714">
    <property type="entry name" value="Methyltranfer_dom"/>
</dbReference>
<dbReference type="InterPro" id="IPR029063">
    <property type="entry name" value="SAM-dependent_MTases_sf"/>
</dbReference>
<dbReference type="OrthoDB" id="6329284at2759"/>
<proteinExistence type="predicted"/>
<name>A0A6G1I764_9PEZI</name>
<gene>
    <name evidence="2" type="ORF">EJ06DRAFT_298556</name>
</gene>
<dbReference type="AlphaFoldDB" id="A0A6G1I764"/>
<dbReference type="GO" id="GO:0032259">
    <property type="term" value="P:methylation"/>
    <property type="evidence" value="ECO:0007669"/>
    <property type="project" value="UniProtKB-KW"/>
</dbReference>
<dbReference type="SUPFAM" id="SSF53335">
    <property type="entry name" value="S-adenosyl-L-methionine-dependent methyltransferases"/>
    <property type="match status" value="1"/>
</dbReference>
<accession>A0A6G1I764</accession>
<dbReference type="GO" id="GO:0008168">
    <property type="term" value="F:methyltransferase activity"/>
    <property type="evidence" value="ECO:0007669"/>
    <property type="project" value="UniProtKB-KW"/>
</dbReference>
<keyword evidence="3" id="KW-1185">Reference proteome</keyword>
<protein>
    <submittedName>
        <fullName evidence="2">Methyltransferase</fullName>
    </submittedName>
</protein>
<dbReference type="Gene3D" id="3.40.50.150">
    <property type="entry name" value="Vaccinia Virus protein VP39"/>
    <property type="match status" value="1"/>
</dbReference>
<keyword evidence="2" id="KW-0489">Methyltransferase</keyword>
<feature type="domain" description="Methyltransferase" evidence="1">
    <location>
        <begin position="37"/>
        <end position="150"/>
    </location>
</feature>
<evidence type="ECO:0000313" key="3">
    <source>
        <dbReference type="Proteomes" id="UP000799640"/>
    </source>
</evidence>
<evidence type="ECO:0000313" key="2">
    <source>
        <dbReference type="EMBL" id="KAF2403887.1"/>
    </source>
</evidence>